<dbReference type="AlphaFoldDB" id="A0A2G1VZM9"/>
<comment type="caution">
    <text evidence="1">The sequence shown here is derived from an EMBL/GenBank/DDBJ whole genome shotgun (WGS) entry which is preliminary data.</text>
</comment>
<sequence length="61" mass="7000">MTTVFSTMTKRITKRSCVNARHRANLNQLGPFRHSLTPKTNSEWNVQMPQAESQERLGLIS</sequence>
<organism evidence="1 2">
    <name type="scientific">Rhodopirellula bahusiensis</name>
    <dbReference type="NCBI Taxonomy" id="2014065"/>
    <lineage>
        <taxon>Bacteria</taxon>
        <taxon>Pseudomonadati</taxon>
        <taxon>Planctomycetota</taxon>
        <taxon>Planctomycetia</taxon>
        <taxon>Pirellulales</taxon>
        <taxon>Pirellulaceae</taxon>
        <taxon>Rhodopirellula</taxon>
    </lineage>
</organism>
<dbReference type="Proteomes" id="UP000225740">
    <property type="component" value="Unassembled WGS sequence"/>
</dbReference>
<protein>
    <submittedName>
        <fullName evidence="1">Uncharacterized protein</fullName>
    </submittedName>
</protein>
<reference evidence="1 2" key="1">
    <citation type="submission" date="2017-06" db="EMBL/GenBank/DDBJ databases">
        <title>Description of Rhodopirellula bahusiensis sp. nov.</title>
        <authorList>
            <person name="Kizina J."/>
            <person name="Harder J."/>
        </authorList>
    </citation>
    <scope>NUCLEOTIDE SEQUENCE [LARGE SCALE GENOMIC DNA]</scope>
    <source>
        <strain evidence="1 2">SWK21</strain>
    </source>
</reference>
<keyword evidence="2" id="KW-1185">Reference proteome</keyword>
<accession>A0A2G1VZM9</accession>
<proteinExistence type="predicted"/>
<evidence type="ECO:0000313" key="1">
    <source>
        <dbReference type="EMBL" id="PHQ32248.1"/>
    </source>
</evidence>
<evidence type="ECO:0000313" key="2">
    <source>
        <dbReference type="Proteomes" id="UP000225740"/>
    </source>
</evidence>
<dbReference type="EMBL" id="NIZW01000030">
    <property type="protein sequence ID" value="PHQ32248.1"/>
    <property type="molecule type" value="Genomic_DNA"/>
</dbReference>
<gene>
    <name evidence="1" type="ORF">CEE69_26900</name>
</gene>
<name>A0A2G1VZM9_9BACT</name>